<dbReference type="Proteomes" id="UP000186601">
    <property type="component" value="Unassembled WGS sequence"/>
</dbReference>
<gene>
    <name evidence="2" type="ORF">PHLCEN_2v10935</name>
</gene>
<feature type="domain" description="DUF6699" evidence="1">
    <location>
        <begin position="86"/>
        <end position="207"/>
    </location>
</feature>
<comment type="caution">
    <text evidence="2">The sequence shown here is derived from an EMBL/GenBank/DDBJ whole genome shotgun (WGS) entry which is preliminary data.</text>
</comment>
<keyword evidence="3" id="KW-1185">Reference proteome</keyword>
<dbReference type="AlphaFoldDB" id="A0A2R6NLJ1"/>
<protein>
    <recommendedName>
        <fullName evidence="1">DUF6699 domain-containing protein</fullName>
    </recommendedName>
</protein>
<proteinExistence type="predicted"/>
<reference evidence="2 3" key="1">
    <citation type="submission" date="2018-02" db="EMBL/GenBank/DDBJ databases">
        <title>Genome sequence of the basidiomycete white-rot fungus Phlebia centrifuga.</title>
        <authorList>
            <person name="Granchi Z."/>
            <person name="Peng M."/>
            <person name="de Vries R.P."/>
            <person name="Hilden K."/>
            <person name="Makela M.R."/>
            <person name="Grigoriev I."/>
            <person name="Riley R."/>
        </authorList>
    </citation>
    <scope>NUCLEOTIDE SEQUENCE [LARGE SCALE GENOMIC DNA]</scope>
    <source>
        <strain evidence="2 3">FBCC195</strain>
    </source>
</reference>
<name>A0A2R6NLJ1_9APHY</name>
<dbReference type="STRING" id="98765.A0A2R6NLJ1"/>
<dbReference type="OrthoDB" id="21474at2759"/>
<dbReference type="InterPro" id="IPR046522">
    <property type="entry name" value="DUF6699"/>
</dbReference>
<accession>A0A2R6NLJ1</accession>
<evidence type="ECO:0000259" key="1">
    <source>
        <dbReference type="Pfam" id="PF20415"/>
    </source>
</evidence>
<evidence type="ECO:0000313" key="2">
    <source>
        <dbReference type="EMBL" id="PSR73214.1"/>
    </source>
</evidence>
<dbReference type="EMBL" id="MLYV02001096">
    <property type="protein sequence ID" value="PSR73214.1"/>
    <property type="molecule type" value="Genomic_DNA"/>
</dbReference>
<organism evidence="2 3">
    <name type="scientific">Hermanssonia centrifuga</name>
    <dbReference type="NCBI Taxonomy" id="98765"/>
    <lineage>
        <taxon>Eukaryota</taxon>
        <taxon>Fungi</taxon>
        <taxon>Dikarya</taxon>
        <taxon>Basidiomycota</taxon>
        <taxon>Agaricomycotina</taxon>
        <taxon>Agaricomycetes</taxon>
        <taxon>Polyporales</taxon>
        <taxon>Meruliaceae</taxon>
        <taxon>Hermanssonia</taxon>
    </lineage>
</organism>
<dbReference type="Pfam" id="PF20415">
    <property type="entry name" value="DUF6699"/>
    <property type="match status" value="1"/>
</dbReference>
<sequence length="233" mass="27304">MDPHHRGWPHPSTHNNIYLMPLATQSRYYPWLGVPCMQPVPAGMQSTSHETDMLMKITDLKIFKGPNHGMPGTIYPYIAAGSGPPLRFDLREDLHKSNLKEYTRHNHYSLFIQPTKHARFICKEFPWAIEIKGEWVVCGAVWSKIYEALQEDITESEWAWICDDERQRRELERAMKQRAEKTGDKTPRPKRIDWLGEMTIFEGLEKDDVYAKKILLPGKEECVETWVIRLGRR</sequence>
<evidence type="ECO:0000313" key="3">
    <source>
        <dbReference type="Proteomes" id="UP000186601"/>
    </source>
</evidence>